<reference evidence="1 2" key="1">
    <citation type="submission" date="2017-03" db="EMBL/GenBank/DDBJ databases">
        <title>Genome sequencing of Shewanella japonica KCTC 22435.</title>
        <authorList>
            <person name="Kim K.M."/>
        </authorList>
    </citation>
    <scope>NUCLEOTIDE SEQUENCE [LARGE SCALE GENOMIC DNA]</scope>
    <source>
        <strain evidence="1 2">KCTC 22435</strain>
    </source>
</reference>
<dbReference type="RefSeq" id="WP_055023548.1">
    <property type="nucleotide sequence ID" value="NZ_CP020472.1"/>
</dbReference>
<protein>
    <recommendedName>
        <fullName evidence="3">Spondin domain-containing protein</fullName>
    </recommendedName>
</protein>
<organism evidence="1 2">
    <name type="scientific">Shewanella japonica</name>
    <dbReference type="NCBI Taxonomy" id="93973"/>
    <lineage>
        <taxon>Bacteria</taxon>
        <taxon>Pseudomonadati</taxon>
        <taxon>Pseudomonadota</taxon>
        <taxon>Gammaproteobacteria</taxon>
        <taxon>Alteromonadales</taxon>
        <taxon>Shewanellaceae</taxon>
        <taxon>Shewanella</taxon>
    </lineage>
</organism>
<name>A0ABN4YNJ6_9GAMM</name>
<evidence type="ECO:0008006" key="3">
    <source>
        <dbReference type="Google" id="ProtNLM"/>
    </source>
</evidence>
<dbReference type="InterPro" id="IPR038678">
    <property type="entry name" value="Spondin_N_sf"/>
</dbReference>
<keyword evidence="2" id="KW-1185">Reference proteome</keyword>
<dbReference type="EMBL" id="CP020472">
    <property type="protein sequence ID" value="ARD23965.1"/>
    <property type="molecule type" value="Genomic_DNA"/>
</dbReference>
<accession>A0ABN4YNJ6</accession>
<evidence type="ECO:0000313" key="2">
    <source>
        <dbReference type="Proteomes" id="UP000191820"/>
    </source>
</evidence>
<gene>
    <name evidence="1" type="ORF">SJ2017_3722</name>
</gene>
<dbReference type="Gene3D" id="2.60.40.2130">
    <property type="entry name" value="F-spondin domain"/>
    <property type="match status" value="1"/>
</dbReference>
<evidence type="ECO:0000313" key="1">
    <source>
        <dbReference type="EMBL" id="ARD23965.1"/>
    </source>
</evidence>
<dbReference type="PROSITE" id="PS51257">
    <property type="entry name" value="PROKAR_LIPOPROTEIN"/>
    <property type="match status" value="1"/>
</dbReference>
<proteinExistence type="predicted"/>
<sequence length="250" mass="25988">MRYLTNTSKKRSHPYSLSAVALIAVIGLSGCSDDDDDSPTPAPVTPTPPAVVMQTYTVTVTNLTANQPMSPIAIASHGDDVMLWQAGEAANVALEKIAEGGDAADVAAIEGITSTVSGAGILMPGMSETITVTLEEADVANLTVATMLVNTNDAFTGLNSYDISMLAVSDSVSMRGMVYDAGTEANSEAQGTMPGPADGGEGYNAERDDVDFVHIHPGVITMYDGLMDSVLTPSHRFDNPAVSISISRTE</sequence>
<dbReference type="Proteomes" id="UP000191820">
    <property type="component" value="Chromosome"/>
</dbReference>
<dbReference type="NCBIfam" id="NF038123">
    <property type="entry name" value="NF038123_dom"/>
    <property type="match status" value="1"/>
</dbReference>
<dbReference type="InterPro" id="IPR009465">
    <property type="entry name" value="Spondin_N"/>
</dbReference>